<feature type="binding site" evidence="7">
    <location>
        <position position="152"/>
    </location>
    <ligand>
        <name>[4Fe-4S] cluster</name>
        <dbReference type="ChEBI" id="CHEBI:49883"/>
        <label>1</label>
    </ligand>
</feature>
<evidence type="ECO:0000256" key="7">
    <source>
        <dbReference type="PIRSR" id="PIRSR036298-50"/>
    </source>
</evidence>
<feature type="binding site" evidence="7">
    <location>
        <position position="104"/>
    </location>
    <ligand>
        <name>[4Fe-4S] cluster</name>
        <dbReference type="ChEBI" id="CHEBI:49883"/>
        <label>4</label>
    </ligand>
</feature>
<keyword evidence="12" id="KW-1185">Reference proteome</keyword>
<evidence type="ECO:0000313" key="12">
    <source>
        <dbReference type="Proteomes" id="UP000199520"/>
    </source>
</evidence>
<dbReference type="Proteomes" id="UP000199520">
    <property type="component" value="Unassembled WGS sequence"/>
</dbReference>
<keyword evidence="9" id="KW-1133">Transmembrane helix</keyword>
<feature type="binding site" evidence="7">
    <location>
        <position position="22"/>
    </location>
    <ligand>
        <name>[4Fe-4S] cluster</name>
        <dbReference type="ChEBI" id="CHEBI:49883"/>
        <label>2</label>
    </ligand>
</feature>
<feature type="binding site" evidence="7">
    <location>
        <position position="12"/>
    </location>
    <ligand>
        <name>[4Fe-4S] cluster</name>
        <dbReference type="ChEBI" id="CHEBI:49883"/>
        <label>1</label>
    </ligand>
</feature>
<keyword evidence="9" id="KW-0812">Transmembrane</keyword>
<feature type="region of interest" description="Disordered" evidence="8">
    <location>
        <begin position="255"/>
        <end position="284"/>
    </location>
</feature>
<dbReference type="GO" id="GO:0051539">
    <property type="term" value="F:4 iron, 4 sulfur cluster binding"/>
    <property type="evidence" value="ECO:0007669"/>
    <property type="project" value="UniProtKB-KW"/>
</dbReference>
<dbReference type="PROSITE" id="PS00198">
    <property type="entry name" value="4FE4S_FER_1"/>
    <property type="match status" value="1"/>
</dbReference>
<keyword evidence="4" id="KW-0677">Repeat</keyword>
<comment type="cofactor">
    <cofactor evidence="7">
        <name>[4Fe-4S] cluster</name>
        <dbReference type="ChEBI" id="CHEBI:49883"/>
    </cofactor>
    <text evidence="7">Binds 4 [4Fe-4S] clusters per subunit.</text>
</comment>
<organism evidence="11 12">
    <name type="scientific">Pelosinus propionicus DSM 13327</name>
    <dbReference type="NCBI Taxonomy" id="1123291"/>
    <lineage>
        <taxon>Bacteria</taxon>
        <taxon>Bacillati</taxon>
        <taxon>Bacillota</taxon>
        <taxon>Negativicutes</taxon>
        <taxon>Selenomonadales</taxon>
        <taxon>Sporomusaceae</taxon>
        <taxon>Pelosinus</taxon>
    </lineage>
</organism>
<protein>
    <submittedName>
        <fullName evidence="11">Formate dehydrogenase iron-sulfur subunit</fullName>
    </submittedName>
</protein>
<feature type="binding site" evidence="7">
    <location>
        <position position="84"/>
    </location>
    <ligand>
        <name>[4Fe-4S] cluster</name>
        <dbReference type="ChEBI" id="CHEBI:49883"/>
        <label>4</label>
    </ligand>
</feature>
<feature type="binding site" evidence="7">
    <location>
        <position position="18"/>
    </location>
    <ligand>
        <name>[4Fe-4S] cluster</name>
        <dbReference type="ChEBI" id="CHEBI:49883"/>
        <label>1</label>
    </ligand>
</feature>
<feature type="binding site" evidence="7">
    <location>
        <position position="15"/>
    </location>
    <ligand>
        <name>[4Fe-4S] cluster</name>
        <dbReference type="ChEBI" id="CHEBI:49883"/>
        <label>1</label>
    </ligand>
</feature>
<dbReference type="InterPro" id="IPR017896">
    <property type="entry name" value="4Fe4S_Fe-S-bd"/>
</dbReference>
<dbReference type="PROSITE" id="PS51379">
    <property type="entry name" value="4FE4S_FER_2"/>
    <property type="match status" value="2"/>
</dbReference>
<dbReference type="PANTHER" id="PTHR43545:SF4">
    <property type="entry name" value="IRON-SULFUR PROTEIN"/>
    <property type="match status" value="1"/>
</dbReference>
<dbReference type="PANTHER" id="PTHR43545">
    <property type="entry name" value="FORMATE DEHYDROGENASE, NITRATE-INDUCIBLE, IRON-SULFUR SUBUNIT"/>
    <property type="match status" value="1"/>
</dbReference>
<comment type="subcellular location">
    <subcellularLocation>
        <location evidence="1">Cell envelope</location>
    </subcellularLocation>
</comment>
<dbReference type="Pfam" id="PF13247">
    <property type="entry name" value="Fer4_11"/>
    <property type="match status" value="1"/>
</dbReference>
<feature type="domain" description="4Fe-4S ferredoxin-type" evidence="10">
    <location>
        <begin position="3"/>
        <end position="33"/>
    </location>
</feature>
<feature type="binding site" evidence="7">
    <location>
        <position position="80"/>
    </location>
    <ligand>
        <name>[4Fe-4S] cluster</name>
        <dbReference type="ChEBI" id="CHEBI:49883"/>
        <label>3</label>
    </ligand>
</feature>
<feature type="binding site" evidence="7">
    <location>
        <position position="72"/>
    </location>
    <ligand>
        <name>[4Fe-4S] cluster</name>
        <dbReference type="ChEBI" id="CHEBI:49883"/>
        <label>3</label>
    </ligand>
</feature>
<dbReference type="InterPro" id="IPR017900">
    <property type="entry name" value="4Fe4S_Fe_S_CS"/>
</dbReference>
<dbReference type="CDD" id="cd10561">
    <property type="entry name" value="HybA_like"/>
    <property type="match status" value="1"/>
</dbReference>
<dbReference type="OrthoDB" id="9810688at2"/>
<dbReference type="Gene3D" id="3.30.70.20">
    <property type="match status" value="2"/>
</dbReference>
<dbReference type="PIRSF" id="PIRSF036298">
    <property type="entry name" value="FDH_4Fe4S"/>
    <property type="match status" value="1"/>
</dbReference>
<feature type="binding site" evidence="7">
    <location>
        <position position="114"/>
    </location>
    <ligand>
        <name>[4Fe-4S] cluster</name>
        <dbReference type="ChEBI" id="CHEBI:49883"/>
        <label>3</label>
    </ligand>
</feature>
<keyword evidence="6 7" id="KW-0411">Iron-sulfur</keyword>
<reference evidence="12" key="1">
    <citation type="submission" date="2016-10" db="EMBL/GenBank/DDBJ databases">
        <authorList>
            <person name="Varghese N."/>
            <person name="Submissions S."/>
        </authorList>
    </citation>
    <scope>NUCLEOTIDE SEQUENCE [LARGE SCALE GENOMIC DNA]</scope>
    <source>
        <strain evidence="12">DSM 13327</strain>
    </source>
</reference>
<dbReference type="GO" id="GO:0045333">
    <property type="term" value="P:cellular respiration"/>
    <property type="evidence" value="ECO:0007669"/>
    <property type="project" value="InterPro"/>
</dbReference>
<feature type="transmembrane region" description="Helical" evidence="9">
    <location>
        <begin position="223"/>
        <end position="244"/>
    </location>
</feature>
<evidence type="ECO:0000256" key="8">
    <source>
        <dbReference type="SAM" id="MobiDB-lite"/>
    </source>
</evidence>
<gene>
    <name evidence="11" type="ORF">SAMN04490355_100554</name>
</gene>
<dbReference type="SUPFAM" id="SSF54862">
    <property type="entry name" value="4Fe-4S ferredoxins"/>
    <property type="match status" value="1"/>
</dbReference>
<evidence type="ECO:0000256" key="3">
    <source>
        <dbReference type="ARBA" id="ARBA00022723"/>
    </source>
</evidence>
<accession>A0A1I4HU68</accession>
<dbReference type="InterPro" id="IPR014603">
    <property type="entry name" value="Formate_DH_Fe-S_su"/>
</dbReference>
<dbReference type="STRING" id="1123291.SAMN04490355_100554"/>
<keyword evidence="2 7" id="KW-0004">4Fe-4S</keyword>
<keyword evidence="3 7" id="KW-0479">Metal-binding</keyword>
<feature type="binding site" evidence="7">
    <location>
        <position position="148"/>
    </location>
    <ligand>
        <name>[4Fe-4S] cluster</name>
        <dbReference type="ChEBI" id="CHEBI:49883"/>
        <label>2</label>
    </ligand>
</feature>
<feature type="binding site" evidence="7">
    <location>
        <position position="107"/>
    </location>
    <ligand>
        <name>[4Fe-4S] cluster</name>
        <dbReference type="ChEBI" id="CHEBI:49883"/>
        <label>4</label>
    </ligand>
</feature>
<evidence type="ECO:0000313" key="11">
    <source>
        <dbReference type="EMBL" id="SFL45728.1"/>
    </source>
</evidence>
<evidence type="ECO:0000256" key="2">
    <source>
        <dbReference type="ARBA" id="ARBA00022485"/>
    </source>
</evidence>
<evidence type="ECO:0000256" key="5">
    <source>
        <dbReference type="ARBA" id="ARBA00023004"/>
    </source>
</evidence>
<dbReference type="GO" id="GO:0046872">
    <property type="term" value="F:metal ion binding"/>
    <property type="evidence" value="ECO:0007669"/>
    <property type="project" value="UniProtKB-KW"/>
</dbReference>
<evidence type="ECO:0000256" key="9">
    <source>
        <dbReference type="SAM" id="Phobius"/>
    </source>
</evidence>
<evidence type="ECO:0000256" key="4">
    <source>
        <dbReference type="ARBA" id="ARBA00022737"/>
    </source>
</evidence>
<dbReference type="AlphaFoldDB" id="A0A1I4HU68"/>
<feature type="binding site" evidence="7">
    <location>
        <position position="136"/>
    </location>
    <ligand>
        <name>[4Fe-4S] cluster</name>
        <dbReference type="ChEBI" id="CHEBI:49883"/>
        <label>2</label>
    </ligand>
</feature>
<feature type="domain" description="4Fe-4S ferredoxin-type" evidence="10">
    <location>
        <begin position="95"/>
        <end position="124"/>
    </location>
</feature>
<dbReference type="GO" id="GO:0015944">
    <property type="term" value="P:formate oxidation"/>
    <property type="evidence" value="ECO:0007669"/>
    <property type="project" value="InterPro"/>
</dbReference>
<evidence type="ECO:0000256" key="1">
    <source>
        <dbReference type="ARBA" id="ARBA00004196"/>
    </source>
</evidence>
<feature type="binding site" evidence="7">
    <location>
        <position position="133"/>
    </location>
    <ligand>
        <name>[4Fe-4S] cluster</name>
        <dbReference type="ChEBI" id="CHEBI:49883"/>
        <label>2</label>
    </ligand>
</feature>
<sequence length="284" mass="32226">MTKGILVDIPKCIGCGSCTVACKLWNQVDFDDRYPSSGKEAVLSDKNWTIIVSCEVIDKESRPAWRFIKQQCLHCQQPACVSACFSKALQKNSDGAVVYYPHLCVGCRYCMVACPFDIPRYEWDKTFPLVTKCQMCSIRISQGEAPVCVMVCPTGAIEFDERDSLLKKAQAKMNKDSNYIRGIYGEKEVGGTGWLYISDIAFDQLGFKTNLGSDSLPIYSHNYLKYIPGIAVIWGMVLTVLYYYSKRKKELLTKNQELEDSSDNKQEKEVIREKSFETSKDKHN</sequence>
<keyword evidence="9" id="KW-0472">Membrane</keyword>
<proteinExistence type="predicted"/>
<dbReference type="EMBL" id="FOTS01000005">
    <property type="protein sequence ID" value="SFL45728.1"/>
    <property type="molecule type" value="Genomic_DNA"/>
</dbReference>
<dbReference type="GO" id="GO:0030313">
    <property type="term" value="C:cell envelope"/>
    <property type="evidence" value="ECO:0007669"/>
    <property type="project" value="UniProtKB-SubCell"/>
</dbReference>
<feature type="binding site" evidence="7">
    <location>
        <position position="110"/>
    </location>
    <ligand>
        <name>[4Fe-4S] cluster</name>
        <dbReference type="ChEBI" id="CHEBI:49883"/>
        <label>4</label>
    </ligand>
</feature>
<name>A0A1I4HU68_9FIRM</name>
<evidence type="ECO:0000259" key="10">
    <source>
        <dbReference type="PROSITE" id="PS51379"/>
    </source>
</evidence>
<evidence type="ECO:0000256" key="6">
    <source>
        <dbReference type="ARBA" id="ARBA00023014"/>
    </source>
</evidence>
<feature type="binding site" evidence="7">
    <location>
        <position position="75"/>
    </location>
    <ligand>
        <name>[4Fe-4S] cluster</name>
        <dbReference type="ChEBI" id="CHEBI:49883"/>
        <label>3</label>
    </ligand>
</feature>
<feature type="compositionally biased region" description="Basic and acidic residues" evidence="8">
    <location>
        <begin position="262"/>
        <end position="284"/>
    </location>
</feature>
<keyword evidence="5 7" id="KW-0408">Iron</keyword>
<dbReference type="InterPro" id="IPR051555">
    <property type="entry name" value="FDH_Electron_Transfer_Unit"/>
</dbReference>